<dbReference type="OrthoDB" id="8535430at2"/>
<dbReference type="PANTHER" id="PTHR30055:SF146">
    <property type="entry name" value="HTH-TYPE TRANSCRIPTIONAL DUAL REGULATOR CECR"/>
    <property type="match status" value="1"/>
</dbReference>
<sequence length="202" mass="22692">MTKRSEIKQEDIILSAIDVFSLKGFEQASMEGIAKHAGVSKRTLYKYFANKDVLFEVIVGKLICRFDDNHRPQFEPCVSVKQQLVEITALQMSYLTSEEFQRTARLVIGECLRNQQMSQKLGAQFNAIEDSYGLYQWAEQGIAAGKLRIDDVAMAIDQYVGSIKASVFWPMMMAHAQPASEAQFRQAVDFAAHSFSASYAVA</sequence>
<dbReference type="InterPro" id="IPR023772">
    <property type="entry name" value="DNA-bd_HTH_TetR-type_CS"/>
</dbReference>
<keyword evidence="1" id="KW-0805">Transcription regulation</keyword>
<keyword evidence="2 4" id="KW-0238">DNA-binding</keyword>
<dbReference type="PROSITE" id="PS01081">
    <property type="entry name" value="HTH_TETR_1"/>
    <property type="match status" value="1"/>
</dbReference>
<proteinExistence type="predicted"/>
<evidence type="ECO:0000313" key="6">
    <source>
        <dbReference type="EMBL" id="SDG81182.1"/>
    </source>
</evidence>
<evidence type="ECO:0000259" key="5">
    <source>
        <dbReference type="PROSITE" id="PS50977"/>
    </source>
</evidence>
<protein>
    <submittedName>
        <fullName evidence="6">Transcriptional regulator, TetR family</fullName>
    </submittedName>
</protein>
<feature type="DNA-binding region" description="H-T-H motif" evidence="4">
    <location>
        <begin position="29"/>
        <end position="48"/>
    </location>
</feature>
<dbReference type="SUPFAM" id="SSF46689">
    <property type="entry name" value="Homeodomain-like"/>
    <property type="match status" value="1"/>
</dbReference>
<dbReference type="InterPro" id="IPR039536">
    <property type="entry name" value="TetR_C_Proteobacteria"/>
</dbReference>
<dbReference type="AlphaFoldDB" id="A0A1G7XAE0"/>
<reference evidence="6 7" key="1">
    <citation type="submission" date="2016-10" db="EMBL/GenBank/DDBJ databases">
        <authorList>
            <person name="de Groot N.N."/>
        </authorList>
    </citation>
    <scope>NUCLEOTIDE SEQUENCE [LARGE SCALE GENOMIC DNA]</scope>
    <source>
        <strain evidence="6 7">CGMCC 1.10228</strain>
    </source>
</reference>
<dbReference type="STRING" id="861298.SAMN04488136_10348"/>
<organism evidence="6 7">
    <name type="scientific">Vibrio xiamenensis</name>
    <dbReference type="NCBI Taxonomy" id="861298"/>
    <lineage>
        <taxon>Bacteria</taxon>
        <taxon>Pseudomonadati</taxon>
        <taxon>Pseudomonadota</taxon>
        <taxon>Gammaproteobacteria</taxon>
        <taxon>Vibrionales</taxon>
        <taxon>Vibrionaceae</taxon>
        <taxon>Vibrio</taxon>
    </lineage>
</organism>
<dbReference type="SUPFAM" id="SSF48498">
    <property type="entry name" value="Tetracyclin repressor-like, C-terminal domain"/>
    <property type="match status" value="1"/>
</dbReference>
<dbReference type="PROSITE" id="PS50977">
    <property type="entry name" value="HTH_TETR_2"/>
    <property type="match status" value="1"/>
</dbReference>
<dbReference type="Pfam" id="PF00440">
    <property type="entry name" value="TetR_N"/>
    <property type="match status" value="1"/>
</dbReference>
<dbReference type="PRINTS" id="PR00455">
    <property type="entry name" value="HTHTETR"/>
</dbReference>
<dbReference type="Gene3D" id="1.10.10.60">
    <property type="entry name" value="Homeodomain-like"/>
    <property type="match status" value="1"/>
</dbReference>
<evidence type="ECO:0000313" key="7">
    <source>
        <dbReference type="Proteomes" id="UP000198854"/>
    </source>
</evidence>
<evidence type="ECO:0000256" key="4">
    <source>
        <dbReference type="PROSITE-ProRule" id="PRU00335"/>
    </source>
</evidence>
<dbReference type="PANTHER" id="PTHR30055">
    <property type="entry name" value="HTH-TYPE TRANSCRIPTIONAL REGULATOR RUTR"/>
    <property type="match status" value="1"/>
</dbReference>
<dbReference type="InterPro" id="IPR001647">
    <property type="entry name" value="HTH_TetR"/>
</dbReference>
<dbReference type="Gene3D" id="1.10.357.10">
    <property type="entry name" value="Tetracycline Repressor, domain 2"/>
    <property type="match status" value="1"/>
</dbReference>
<evidence type="ECO:0000256" key="3">
    <source>
        <dbReference type="ARBA" id="ARBA00023163"/>
    </source>
</evidence>
<feature type="domain" description="HTH tetR-type" evidence="5">
    <location>
        <begin position="6"/>
        <end position="66"/>
    </location>
</feature>
<dbReference type="FunFam" id="1.10.10.60:FF:000141">
    <property type="entry name" value="TetR family transcriptional regulator"/>
    <property type="match status" value="1"/>
</dbReference>
<dbReference type="EMBL" id="FNDD01000003">
    <property type="protein sequence ID" value="SDG81182.1"/>
    <property type="molecule type" value="Genomic_DNA"/>
</dbReference>
<evidence type="ECO:0000256" key="2">
    <source>
        <dbReference type="ARBA" id="ARBA00023125"/>
    </source>
</evidence>
<dbReference type="Pfam" id="PF14246">
    <property type="entry name" value="TetR_C_7"/>
    <property type="match status" value="1"/>
</dbReference>
<accession>A0A1G7XAE0</accession>
<dbReference type="RefSeq" id="WP_093269740.1">
    <property type="nucleotide sequence ID" value="NZ_FNDD01000003.1"/>
</dbReference>
<dbReference type="Proteomes" id="UP000198854">
    <property type="component" value="Unassembled WGS sequence"/>
</dbReference>
<gene>
    <name evidence="6" type="ORF">SAMN04488136_10348</name>
</gene>
<name>A0A1G7XAE0_9VIBR</name>
<dbReference type="GO" id="GO:0003700">
    <property type="term" value="F:DNA-binding transcription factor activity"/>
    <property type="evidence" value="ECO:0007669"/>
    <property type="project" value="TreeGrafter"/>
</dbReference>
<keyword evidence="3" id="KW-0804">Transcription</keyword>
<evidence type="ECO:0000256" key="1">
    <source>
        <dbReference type="ARBA" id="ARBA00023015"/>
    </source>
</evidence>
<dbReference type="InterPro" id="IPR050109">
    <property type="entry name" value="HTH-type_TetR-like_transc_reg"/>
</dbReference>
<dbReference type="InterPro" id="IPR036271">
    <property type="entry name" value="Tet_transcr_reg_TetR-rel_C_sf"/>
</dbReference>
<dbReference type="InterPro" id="IPR009057">
    <property type="entry name" value="Homeodomain-like_sf"/>
</dbReference>
<keyword evidence="7" id="KW-1185">Reference proteome</keyword>
<dbReference type="GO" id="GO:0000976">
    <property type="term" value="F:transcription cis-regulatory region binding"/>
    <property type="evidence" value="ECO:0007669"/>
    <property type="project" value="TreeGrafter"/>
</dbReference>